<dbReference type="Pfam" id="PF08281">
    <property type="entry name" value="Sigma70_r4_2"/>
    <property type="match status" value="1"/>
</dbReference>
<feature type="domain" description="RNA polymerase sigma factor 70 region 4 type 2" evidence="6">
    <location>
        <begin position="125"/>
        <end position="175"/>
    </location>
</feature>
<dbReference type="Gene3D" id="1.10.1740.10">
    <property type="match status" value="1"/>
</dbReference>
<accession>A0A2W5H670</accession>
<evidence type="ECO:0000313" key="8">
    <source>
        <dbReference type="Proteomes" id="UP000249645"/>
    </source>
</evidence>
<comment type="similarity">
    <text evidence="1">Belongs to the sigma-70 factor family. ECF subfamily.</text>
</comment>
<evidence type="ECO:0000256" key="4">
    <source>
        <dbReference type="ARBA" id="ARBA00023163"/>
    </source>
</evidence>
<dbReference type="PANTHER" id="PTHR43133">
    <property type="entry name" value="RNA POLYMERASE ECF-TYPE SIGMA FACTO"/>
    <property type="match status" value="1"/>
</dbReference>
<dbReference type="InterPro" id="IPR007627">
    <property type="entry name" value="RNA_pol_sigma70_r2"/>
</dbReference>
<dbReference type="InterPro" id="IPR013324">
    <property type="entry name" value="RNA_pol_sigma_r3/r4-like"/>
</dbReference>
<evidence type="ECO:0000256" key="3">
    <source>
        <dbReference type="ARBA" id="ARBA00023082"/>
    </source>
</evidence>
<evidence type="ECO:0000259" key="6">
    <source>
        <dbReference type="Pfam" id="PF08281"/>
    </source>
</evidence>
<dbReference type="GO" id="GO:0016987">
    <property type="term" value="F:sigma factor activity"/>
    <property type="evidence" value="ECO:0007669"/>
    <property type="project" value="UniProtKB-KW"/>
</dbReference>
<dbReference type="Pfam" id="PF04542">
    <property type="entry name" value="Sigma70_r2"/>
    <property type="match status" value="1"/>
</dbReference>
<organism evidence="7 8">
    <name type="scientific">Pseudopedobacter saltans</name>
    <dbReference type="NCBI Taxonomy" id="151895"/>
    <lineage>
        <taxon>Bacteria</taxon>
        <taxon>Pseudomonadati</taxon>
        <taxon>Bacteroidota</taxon>
        <taxon>Sphingobacteriia</taxon>
        <taxon>Sphingobacteriales</taxon>
        <taxon>Sphingobacteriaceae</taxon>
        <taxon>Pseudopedobacter</taxon>
    </lineage>
</organism>
<evidence type="ECO:0000256" key="2">
    <source>
        <dbReference type="ARBA" id="ARBA00023015"/>
    </source>
</evidence>
<dbReference type="Proteomes" id="UP000249645">
    <property type="component" value="Unassembled WGS sequence"/>
</dbReference>
<dbReference type="SUPFAM" id="SSF88946">
    <property type="entry name" value="Sigma2 domain of RNA polymerase sigma factors"/>
    <property type="match status" value="1"/>
</dbReference>
<dbReference type="InterPro" id="IPR039425">
    <property type="entry name" value="RNA_pol_sigma-70-like"/>
</dbReference>
<dbReference type="AlphaFoldDB" id="A0A2W5H670"/>
<protein>
    <recommendedName>
        <fullName evidence="9">RNA polymerase, sigma-24 subunit, ECF subfamily</fullName>
    </recommendedName>
</protein>
<evidence type="ECO:0000256" key="1">
    <source>
        <dbReference type="ARBA" id="ARBA00010641"/>
    </source>
</evidence>
<feature type="domain" description="RNA polymerase sigma-70 region 2" evidence="5">
    <location>
        <begin position="28"/>
        <end position="92"/>
    </location>
</feature>
<keyword evidence="3" id="KW-0731">Sigma factor</keyword>
<proteinExistence type="inferred from homology"/>
<gene>
    <name evidence="7" type="ORF">DI598_08150</name>
</gene>
<dbReference type="InterPro" id="IPR013325">
    <property type="entry name" value="RNA_pol_sigma_r2"/>
</dbReference>
<dbReference type="Gene3D" id="1.10.10.10">
    <property type="entry name" value="Winged helix-like DNA-binding domain superfamily/Winged helix DNA-binding domain"/>
    <property type="match status" value="1"/>
</dbReference>
<comment type="caution">
    <text evidence="7">The sequence shown here is derived from an EMBL/GenBank/DDBJ whole genome shotgun (WGS) entry which is preliminary data.</text>
</comment>
<evidence type="ECO:0000259" key="5">
    <source>
        <dbReference type="Pfam" id="PF04542"/>
    </source>
</evidence>
<evidence type="ECO:0008006" key="9">
    <source>
        <dbReference type="Google" id="ProtNLM"/>
    </source>
</evidence>
<reference evidence="7 8" key="1">
    <citation type="submission" date="2017-11" db="EMBL/GenBank/DDBJ databases">
        <title>Infants hospitalized years apart are colonized by the same room-sourced microbial strains.</title>
        <authorList>
            <person name="Brooks B."/>
            <person name="Olm M.R."/>
            <person name="Firek B.A."/>
            <person name="Baker R."/>
            <person name="Thomas B.C."/>
            <person name="Morowitz M.J."/>
            <person name="Banfield J.F."/>
        </authorList>
    </citation>
    <scope>NUCLEOTIDE SEQUENCE [LARGE SCALE GENOMIC DNA]</scope>
    <source>
        <strain evidence="7">S2_009_000_R2_76</strain>
    </source>
</reference>
<sequence>MKNKTTEDWHLLFSKIAQGDMSAYLVVYQAYYETIHSVAYQYCKLKHLADDATQQVFVELWERRDKLVSVENPEAWLWVIARNQTIKIIKKEMSHRAYVEYLKNYFSDEEMTPINQLIVKQRCSLIDRIINSLPARQLETYRLSREEGLTYQQIAKKLGIGIETVKEHIAKALKNIRTALKAHEHELRIVFIIFSQFFIF</sequence>
<keyword evidence="2" id="KW-0805">Transcription regulation</keyword>
<dbReference type="GO" id="GO:0006352">
    <property type="term" value="P:DNA-templated transcription initiation"/>
    <property type="evidence" value="ECO:0007669"/>
    <property type="project" value="InterPro"/>
</dbReference>
<name>A0A2W5H670_9SPHI</name>
<dbReference type="InterPro" id="IPR013249">
    <property type="entry name" value="RNA_pol_sigma70_r4_t2"/>
</dbReference>
<dbReference type="EMBL" id="QFOI01000117">
    <property type="protein sequence ID" value="PZP49309.1"/>
    <property type="molecule type" value="Genomic_DNA"/>
</dbReference>
<dbReference type="CDD" id="cd06171">
    <property type="entry name" value="Sigma70_r4"/>
    <property type="match status" value="1"/>
</dbReference>
<evidence type="ECO:0000313" key="7">
    <source>
        <dbReference type="EMBL" id="PZP49309.1"/>
    </source>
</evidence>
<dbReference type="InterPro" id="IPR014284">
    <property type="entry name" value="RNA_pol_sigma-70_dom"/>
</dbReference>
<dbReference type="GO" id="GO:0003677">
    <property type="term" value="F:DNA binding"/>
    <property type="evidence" value="ECO:0007669"/>
    <property type="project" value="InterPro"/>
</dbReference>
<dbReference type="PANTHER" id="PTHR43133:SF46">
    <property type="entry name" value="RNA POLYMERASE SIGMA-70 FACTOR ECF SUBFAMILY"/>
    <property type="match status" value="1"/>
</dbReference>
<dbReference type="SUPFAM" id="SSF88659">
    <property type="entry name" value="Sigma3 and sigma4 domains of RNA polymerase sigma factors"/>
    <property type="match status" value="1"/>
</dbReference>
<keyword evidence="4" id="KW-0804">Transcription</keyword>
<dbReference type="InterPro" id="IPR036388">
    <property type="entry name" value="WH-like_DNA-bd_sf"/>
</dbReference>
<dbReference type="NCBIfam" id="TIGR02937">
    <property type="entry name" value="sigma70-ECF"/>
    <property type="match status" value="1"/>
</dbReference>